<dbReference type="Pfam" id="PF04536">
    <property type="entry name" value="TPM_phosphatase"/>
    <property type="match status" value="1"/>
</dbReference>
<evidence type="ECO:0000259" key="2">
    <source>
        <dbReference type="Pfam" id="PF04536"/>
    </source>
</evidence>
<protein>
    <submittedName>
        <fullName evidence="3">TPM domain-containing protein</fullName>
    </submittedName>
</protein>
<dbReference type="PANTHER" id="PTHR30373:SF2">
    <property type="entry name" value="UPF0603 PROTEIN YGCG"/>
    <property type="match status" value="1"/>
</dbReference>
<evidence type="ECO:0000313" key="4">
    <source>
        <dbReference type="Proteomes" id="UP000315217"/>
    </source>
</evidence>
<dbReference type="EMBL" id="VBAI01000119">
    <property type="protein sequence ID" value="TMJ10358.1"/>
    <property type="molecule type" value="Genomic_DNA"/>
</dbReference>
<dbReference type="InterPro" id="IPR007621">
    <property type="entry name" value="TPM_dom"/>
</dbReference>
<gene>
    <name evidence="3" type="ORF">E6G98_07655</name>
</gene>
<dbReference type="Proteomes" id="UP000315217">
    <property type="component" value="Unassembled WGS sequence"/>
</dbReference>
<organism evidence="3 4">
    <name type="scientific">Candidatus Segetimicrobium genomatis</name>
    <dbReference type="NCBI Taxonomy" id="2569760"/>
    <lineage>
        <taxon>Bacteria</taxon>
        <taxon>Bacillati</taxon>
        <taxon>Candidatus Sysuimicrobiota</taxon>
        <taxon>Candidatus Sysuimicrobiia</taxon>
        <taxon>Candidatus Sysuimicrobiales</taxon>
        <taxon>Candidatus Segetimicrobiaceae</taxon>
        <taxon>Candidatus Segetimicrobium</taxon>
    </lineage>
</organism>
<name>A0A537LQQ8_9BACT</name>
<proteinExistence type="predicted"/>
<dbReference type="Gene3D" id="3.10.310.50">
    <property type="match status" value="1"/>
</dbReference>
<dbReference type="AlphaFoldDB" id="A0A537LQQ8"/>
<sequence>MRIGRRRHKVTHLISRAEKARLRELIEQIDRETTAEICVMLLDDAEEPSEFARKYFDHLGIGKRELHNGILILVVVAKRQIEVVVGKGLREVAPQAFLEQVINDIMVPDFRVGRFADGLRKTVEAFGRVLRERRPRVDGEPPSHIPDVIDVSREEPR</sequence>
<evidence type="ECO:0000256" key="1">
    <source>
        <dbReference type="SAM" id="MobiDB-lite"/>
    </source>
</evidence>
<evidence type="ECO:0000313" key="3">
    <source>
        <dbReference type="EMBL" id="TMJ10358.1"/>
    </source>
</evidence>
<comment type="caution">
    <text evidence="3">The sequence shown here is derived from an EMBL/GenBank/DDBJ whole genome shotgun (WGS) entry which is preliminary data.</text>
</comment>
<dbReference type="PANTHER" id="PTHR30373">
    <property type="entry name" value="UPF0603 PROTEIN YGCG"/>
    <property type="match status" value="1"/>
</dbReference>
<reference evidence="3 4" key="1">
    <citation type="journal article" date="2019" name="Nat. Microbiol.">
        <title>Mediterranean grassland soil C-N compound turnover is dependent on rainfall and depth, and is mediated by genomically divergent microorganisms.</title>
        <authorList>
            <person name="Diamond S."/>
            <person name="Andeer P.F."/>
            <person name="Li Z."/>
            <person name="Crits-Christoph A."/>
            <person name="Burstein D."/>
            <person name="Anantharaman K."/>
            <person name="Lane K.R."/>
            <person name="Thomas B.C."/>
            <person name="Pan C."/>
            <person name="Northen T.R."/>
            <person name="Banfield J.F."/>
        </authorList>
    </citation>
    <scope>NUCLEOTIDE SEQUENCE [LARGE SCALE GENOMIC DNA]</scope>
    <source>
        <strain evidence="3">NP_1</strain>
    </source>
</reference>
<feature type="domain" description="TPM" evidence="2">
    <location>
        <begin position="11"/>
        <end position="128"/>
    </location>
</feature>
<accession>A0A537LQQ8</accession>
<feature type="region of interest" description="Disordered" evidence="1">
    <location>
        <begin position="136"/>
        <end position="157"/>
    </location>
</feature>